<gene>
    <name evidence="2" type="ORF">LtaPh_3422500</name>
</gene>
<keyword evidence="3" id="KW-1185">Reference proteome</keyword>
<protein>
    <submittedName>
        <fullName evidence="2">Uncharacterized protein</fullName>
    </submittedName>
</protein>
<accession>A0A640KXQ6</accession>
<reference evidence="2" key="1">
    <citation type="submission" date="2019-11" db="EMBL/GenBank/DDBJ databases">
        <title>Leishmania tarentolae CDS.</title>
        <authorList>
            <person name="Goto Y."/>
            <person name="Yamagishi J."/>
        </authorList>
    </citation>
    <scope>NUCLEOTIDE SEQUENCE [LARGE SCALE GENOMIC DNA]</scope>
    <source>
        <strain evidence="2">Parrot Tar II</strain>
    </source>
</reference>
<sequence>MHVSLSHIDVSVVLGVLLYGSDSTRLIRPACSSVESLLHIIIIIVVFVTCTIDMLRKSGRRLALEGERQFFHPGNSPMQSTGGLPFYGNLYAGRVDSQNYVPPRQGGSGALEVNKSLWDNLAVRQKLQSCPYFALSDQVMFHNMDPVYLDPGLLSPEEHQLLLLFSRAYYEKWAAIHRRPPHPLPRLRITYGSSKLLDEILFLLDVPPNVCEVLKKEYAVDDSMLIGMNPNLWSSTYLDPANMDHLSGRVLEFAGMPEPQRKKFFLLLEQMRRIKVHRRDLPSGEERVEVVPFCYGVTLYDFCKFLGIKPYSGQLKVYDYVDLQGTARSETLKDEDSYFDYLVSLFYRSDVRSATLTDMADASDHTCRYTVTVEPFTTADRRVGRWF</sequence>
<name>A0A640KXQ6_LEITA</name>
<proteinExistence type="predicted"/>
<organism evidence="2 3">
    <name type="scientific">Leishmania tarentolae</name>
    <name type="common">Sauroleishmania tarentolae</name>
    <dbReference type="NCBI Taxonomy" id="5689"/>
    <lineage>
        <taxon>Eukaryota</taxon>
        <taxon>Discoba</taxon>
        <taxon>Euglenozoa</taxon>
        <taxon>Kinetoplastea</taxon>
        <taxon>Metakinetoplastina</taxon>
        <taxon>Trypanosomatida</taxon>
        <taxon>Trypanosomatidae</taxon>
        <taxon>Leishmaniinae</taxon>
        <taxon>Leishmania</taxon>
        <taxon>lizard Leishmania</taxon>
    </lineage>
</organism>
<evidence type="ECO:0000313" key="3">
    <source>
        <dbReference type="Proteomes" id="UP000419144"/>
    </source>
</evidence>
<evidence type="ECO:0000256" key="1">
    <source>
        <dbReference type="SAM" id="Phobius"/>
    </source>
</evidence>
<dbReference type="AlphaFoldDB" id="A0A640KXQ6"/>
<dbReference type="VEuPathDB" id="TriTrypDB:LtaPh_3422500"/>
<feature type="transmembrane region" description="Helical" evidence="1">
    <location>
        <begin position="36"/>
        <end position="55"/>
    </location>
</feature>
<dbReference type="Proteomes" id="UP000419144">
    <property type="component" value="Unassembled WGS sequence"/>
</dbReference>
<keyword evidence="1" id="KW-0472">Membrane</keyword>
<dbReference type="EMBL" id="BLBS01000054">
    <property type="protein sequence ID" value="GET92299.1"/>
    <property type="molecule type" value="Genomic_DNA"/>
</dbReference>
<keyword evidence="1" id="KW-1133">Transmembrane helix</keyword>
<evidence type="ECO:0000313" key="2">
    <source>
        <dbReference type="EMBL" id="GET92299.1"/>
    </source>
</evidence>
<dbReference type="OrthoDB" id="275869at2759"/>
<comment type="caution">
    <text evidence="2">The sequence shown here is derived from an EMBL/GenBank/DDBJ whole genome shotgun (WGS) entry which is preliminary data.</text>
</comment>
<keyword evidence="1" id="KW-0812">Transmembrane</keyword>